<proteinExistence type="predicted"/>
<comment type="caution">
    <text evidence="3">The sequence shown here is derived from an EMBL/GenBank/DDBJ whole genome shotgun (WGS) entry which is preliminary data.</text>
</comment>
<dbReference type="InterPro" id="IPR006827">
    <property type="entry name" value="Lant_deHydtase_N"/>
</dbReference>
<feature type="domain" description="Thiopeptide-type bacteriocin biosynthesis" evidence="2">
    <location>
        <begin position="780"/>
        <end position="1048"/>
    </location>
</feature>
<evidence type="ECO:0000259" key="1">
    <source>
        <dbReference type="Pfam" id="PF04738"/>
    </source>
</evidence>
<sequence>MTFMKTTAFETTFVRVPIAGFAAIENPDWSKLRREITRPAFLEALYIASPALYEEAIQFDFSRQPDEKSRRVLYSLIKYLSRYATRCTPFGLFSGFATTPVESTRTDVRISNTGSLKRVVRLDMNYLCALAQDLEKHPDVKPHLRFFPNSSLYEINDQYRYVTYRYENGQRIHHLSSADQSEYLTNVLDISKTGSQIETLISSLIDDEITEEDAENFVESVIEAQLLVSELEPSLTGENFLLQILAILQTIGRQHPSDELAHLVGLLQEVQVDLKTLENSEQETSIELLNQVEQKLSRLSTPFDRKVLFQIDTYLPTLSGQLNRGLLNKLVAKIPALLKLSPGSSGALDDFRDRFYAQYEDEEIPLVVALDPEIGVGFPANRDQFDDSPLVDGVVAGPSASGKKTWTVAPEQAFLFQKIAEAQLSHTQQITITEEDLAQLGQPRMNLPPTNGAMLSVIRENGRETLILDSFGGNTGTSLLGRFGHTDAKVLDLVQQISQAEDEIRPDVIFADIIHLPEARTGNIIIRPQLKNYQIPYLGKASVDAEHQIPVTDLTIRVQGDRVVLRSKSLNKIIVPQLSNAHNYAQNNSLDVYHFLCALQHQSIRPWLGLSMGAASSVFVFLPRIVFDNIILAEARWNCRSQQVKPLVTAFKKADWAGLKTEVDRWREHYRIPRHICLMDYDNELYIDLENPWLVETFVNEIKSQDKFQIKEFLHHADNAVVQSSTSWHTNQFIVAFKNEPDALAPKSPKGDLDLATTECVKSPLGDLGVSRTFFSGSEWLYYKIYTGIKTADTILTNVLYPLAERFENQGWTDKFFFIRYGDPQLHIRFRFHLINPAFLGQVIQELHDALAPFLAKKVITGIVNDTYNRELERYGRTSIDAVETYFHLDSQSILLFLSLIEGAEGEECRWRFGMKLIDTLLDEFGFDLKQKLDFADEKAAQFGREFGYNSVLKKQLDTRYREIETAIGELWTETNEEHQFFYDLNRQRRETLQPFIQTISQLANQGKLEVPLFSLLSSLIHMTTNRLFRTRQRFVEYSLYYHLHKYYRTTYGRAVLAKKNALLEAVTF</sequence>
<dbReference type="Pfam" id="PF04738">
    <property type="entry name" value="Lant_dehydr_N"/>
    <property type="match status" value="1"/>
</dbReference>
<dbReference type="AlphaFoldDB" id="A0A7K0ENX2"/>
<evidence type="ECO:0000313" key="3">
    <source>
        <dbReference type="EMBL" id="MRS63196.1"/>
    </source>
</evidence>
<dbReference type="InterPro" id="IPR023809">
    <property type="entry name" value="Thiopep_bacteriocin_synth_dom"/>
</dbReference>
<evidence type="ECO:0000313" key="4">
    <source>
        <dbReference type="Proteomes" id="UP000441754"/>
    </source>
</evidence>
<evidence type="ECO:0008006" key="5">
    <source>
        <dbReference type="Google" id="ProtNLM"/>
    </source>
</evidence>
<keyword evidence="4" id="KW-1185">Reference proteome</keyword>
<dbReference type="EMBL" id="WJXZ01000011">
    <property type="protein sequence ID" value="MRS63196.1"/>
    <property type="molecule type" value="Genomic_DNA"/>
</dbReference>
<evidence type="ECO:0000259" key="2">
    <source>
        <dbReference type="Pfam" id="PF14028"/>
    </source>
</evidence>
<dbReference type="NCBIfam" id="TIGR03891">
    <property type="entry name" value="thiopep_ocin"/>
    <property type="match status" value="1"/>
</dbReference>
<feature type="domain" description="Lantibiotic dehydratase N-terminal" evidence="1">
    <location>
        <begin position="38"/>
        <end position="697"/>
    </location>
</feature>
<accession>A0A7K0ENX2</accession>
<name>A0A7K0ENX2_9BACT</name>
<protein>
    <recommendedName>
        <fullName evidence="5">Lantibiotic dehydratase</fullName>
    </recommendedName>
</protein>
<dbReference type="Pfam" id="PF14028">
    <property type="entry name" value="Lant_dehydr_C"/>
    <property type="match status" value="1"/>
</dbReference>
<dbReference type="Proteomes" id="UP000441754">
    <property type="component" value="Unassembled WGS sequence"/>
</dbReference>
<organism evidence="3 4">
    <name type="scientific">Larkinella terrae</name>
    <dbReference type="NCBI Taxonomy" id="2025311"/>
    <lineage>
        <taxon>Bacteria</taxon>
        <taxon>Pseudomonadati</taxon>
        <taxon>Bacteroidota</taxon>
        <taxon>Cytophagia</taxon>
        <taxon>Cytophagales</taxon>
        <taxon>Spirosomataceae</taxon>
        <taxon>Larkinella</taxon>
    </lineage>
</organism>
<dbReference type="OrthoDB" id="1273722at2"/>
<gene>
    <name evidence="3" type="ORF">GJJ30_17985</name>
</gene>
<reference evidence="3 4" key="1">
    <citation type="journal article" date="2018" name="Antonie Van Leeuwenhoek">
        <title>Larkinella terrae sp. nov., isolated from soil on Jeju Island, South Korea.</title>
        <authorList>
            <person name="Ten L.N."/>
            <person name="Jeon J."/>
            <person name="Park S.J."/>
            <person name="Park S."/>
            <person name="Lee S.Y."/>
            <person name="Kim M.K."/>
            <person name="Jung H.Y."/>
        </authorList>
    </citation>
    <scope>NUCLEOTIDE SEQUENCE [LARGE SCALE GENOMIC DNA]</scope>
    <source>
        <strain evidence="3 4">KCTC 52001</strain>
    </source>
</reference>